<comment type="function">
    <text evidence="5">Component of the elongator complex which is required for multiple tRNA modifications, including mcm5U (5-methoxycarbonylmethyl uridine), mcm5s2U (5-methoxycarbonylmethyl-2-thiouridine), and ncm5U (5-carbamoylmethyl uridine). The elongator complex catalyzes formation of carboxymethyluridine in the wobble base at position 34 in tRNAs.</text>
</comment>
<evidence type="ECO:0000256" key="4">
    <source>
        <dbReference type="ARBA" id="ARBA00022694"/>
    </source>
</evidence>
<evidence type="ECO:0000259" key="7">
    <source>
        <dbReference type="Pfam" id="PF04762"/>
    </source>
</evidence>
<dbReference type="InterPro" id="IPR056164">
    <property type="entry name" value="Beta-prop_ELP1_1st"/>
</dbReference>
<dbReference type="Pfam" id="PF23925">
    <property type="entry name" value="A-sol_ELP1"/>
    <property type="match status" value="1"/>
</dbReference>
<evidence type="ECO:0000259" key="10">
    <source>
        <dbReference type="Pfam" id="PF23925"/>
    </source>
</evidence>
<organism evidence="12">
    <name type="scientific">Clastoptera arizonana</name>
    <name type="common">Arizona spittle bug</name>
    <dbReference type="NCBI Taxonomy" id="38151"/>
    <lineage>
        <taxon>Eukaryota</taxon>
        <taxon>Metazoa</taxon>
        <taxon>Ecdysozoa</taxon>
        <taxon>Arthropoda</taxon>
        <taxon>Hexapoda</taxon>
        <taxon>Insecta</taxon>
        <taxon>Pterygota</taxon>
        <taxon>Neoptera</taxon>
        <taxon>Paraneoptera</taxon>
        <taxon>Hemiptera</taxon>
        <taxon>Auchenorrhyncha</taxon>
        <taxon>Cercopoidea</taxon>
        <taxon>Clastopteridae</taxon>
        <taxon>Clastoptera</taxon>
    </lineage>
</organism>
<dbReference type="GO" id="GO:0000049">
    <property type="term" value="F:tRNA binding"/>
    <property type="evidence" value="ECO:0007669"/>
    <property type="project" value="TreeGrafter"/>
</dbReference>
<dbReference type="GO" id="GO:0005829">
    <property type="term" value="C:cytosol"/>
    <property type="evidence" value="ECO:0007669"/>
    <property type="project" value="TreeGrafter"/>
</dbReference>
<dbReference type="InterPro" id="IPR056166">
    <property type="entry name" value="TPR_ELP1"/>
</dbReference>
<dbReference type="Pfam" id="PF23797">
    <property type="entry name" value="Beta-prop_ELP1_2nd"/>
    <property type="match status" value="1"/>
</dbReference>
<comment type="subcellular location">
    <subcellularLocation>
        <location evidence="5">Cytoplasm</location>
    </subcellularLocation>
    <subcellularLocation>
        <location evidence="5">Nucleus</location>
    </subcellularLocation>
</comment>
<dbReference type="EMBL" id="GEDC01023912">
    <property type="protein sequence ID" value="JAS13386.1"/>
    <property type="molecule type" value="Transcribed_RNA"/>
</dbReference>
<evidence type="ECO:0000256" key="3">
    <source>
        <dbReference type="ARBA" id="ARBA00022490"/>
    </source>
</evidence>
<dbReference type="InterPro" id="IPR056169">
    <property type="entry name" value="HB_ELP1"/>
</dbReference>
<dbReference type="PANTHER" id="PTHR12747:SF0">
    <property type="entry name" value="ELONGATOR COMPLEX PROTEIN 1"/>
    <property type="match status" value="1"/>
</dbReference>
<dbReference type="AlphaFoldDB" id="A0A1B6CIT4"/>
<dbReference type="UniPathway" id="UPA00988"/>
<keyword evidence="3 5" id="KW-0963">Cytoplasm</keyword>
<feature type="compositionally biased region" description="Low complexity" evidence="6">
    <location>
        <begin position="1099"/>
        <end position="1116"/>
    </location>
</feature>
<dbReference type="Gene3D" id="1.25.40.470">
    <property type="match status" value="1"/>
</dbReference>
<feature type="domain" description="ELP1 first N-terminal beta-propeller" evidence="7">
    <location>
        <begin position="26"/>
        <end position="343"/>
    </location>
</feature>
<dbReference type="InterPro" id="IPR056165">
    <property type="entry name" value="Beta-prop_ELP1_2nd"/>
</dbReference>
<dbReference type="GO" id="GO:0002926">
    <property type="term" value="P:tRNA wobble base 5-methoxycarbonylmethyl-2-thiouridinylation"/>
    <property type="evidence" value="ECO:0007669"/>
    <property type="project" value="TreeGrafter"/>
</dbReference>
<evidence type="ECO:0000259" key="8">
    <source>
        <dbReference type="Pfam" id="PF23797"/>
    </source>
</evidence>
<name>A0A1B6CIT4_9HEMI</name>
<evidence type="ECO:0000256" key="6">
    <source>
        <dbReference type="SAM" id="MobiDB-lite"/>
    </source>
</evidence>
<feature type="domain" description="ELP1 three-helical bundle" evidence="11">
    <location>
        <begin position="1038"/>
        <end position="1191"/>
    </location>
</feature>
<feature type="domain" description="ELP1 N-terminal second beta-propeller" evidence="8">
    <location>
        <begin position="388"/>
        <end position="650"/>
    </location>
</feature>
<gene>
    <name evidence="12" type="ORF">g.27518</name>
</gene>
<dbReference type="Pfam" id="PF23878">
    <property type="entry name" value="TPR_ELP1"/>
    <property type="match status" value="1"/>
</dbReference>
<comment type="pathway">
    <text evidence="1">tRNA modification; 5-methoxycarbonylmethyl-2-thiouridine-tRNA biosynthesis.</text>
</comment>
<dbReference type="GO" id="GO:0033588">
    <property type="term" value="C:elongator holoenzyme complex"/>
    <property type="evidence" value="ECO:0007669"/>
    <property type="project" value="InterPro"/>
</dbReference>
<dbReference type="GO" id="GO:0005634">
    <property type="term" value="C:nucleus"/>
    <property type="evidence" value="ECO:0007669"/>
    <property type="project" value="UniProtKB-SubCell"/>
</dbReference>
<reference evidence="12" key="1">
    <citation type="submission" date="2015-12" db="EMBL/GenBank/DDBJ databases">
        <title>De novo transcriptome assembly of four potential Pierce s Disease insect vectors from Arizona vineyards.</title>
        <authorList>
            <person name="Tassone E.E."/>
        </authorList>
    </citation>
    <scope>NUCLEOTIDE SEQUENCE</scope>
</reference>
<protein>
    <recommendedName>
        <fullName evidence="5">Elongator complex protein 1</fullName>
    </recommendedName>
</protein>
<evidence type="ECO:0000256" key="2">
    <source>
        <dbReference type="ARBA" id="ARBA00006086"/>
    </source>
</evidence>
<keyword evidence="5" id="KW-0539">Nucleus</keyword>
<keyword evidence="4" id="KW-0819">tRNA processing</keyword>
<feature type="domain" description="ELP1 alpha-solenoid" evidence="10">
    <location>
        <begin position="672"/>
        <end position="858"/>
    </location>
</feature>
<dbReference type="SUPFAM" id="SSF69322">
    <property type="entry name" value="Tricorn protease domain 2"/>
    <property type="match status" value="1"/>
</dbReference>
<evidence type="ECO:0000313" key="12">
    <source>
        <dbReference type="EMBL" id="JAS13386.1"/>
    </source>
</evidence>
<evidence type="ECO:0000259" key="11">
    <source>
        <dbReference type="Pfam" id="PF23936"/>
    </source>
</evidence>
<dbReference type="InterPro" id="IPR006849">
    <property type="entry name" value="Elp1"/>
</dbReference>
<evidence type="ECO:0000259" key="9">
    <source>
        <dbReference type="Pfam" id="PF23878"/>
    </source>
</evidence>
<evidence type="ECO:0000256" key="1">
    <source>
        <dbReference type="ARBA" id="ARBA00005043"/>
    </source>
</evidence>
<accession>A0A1B6CIT4</accession>
<dbReference type="Pfam" id="PF23936">
    <property type="entry name" value="HB_ELP1"/>
    <property type="match status" value="1"/>
</dbReference>
<dbReference type="InterPro" id="IPR056167">
    <property type="entry name" value="A-sol_ELP1"/>
</dbReference>
<evidence type="ECO:0000256" key="5">
    <source>
        <dbReference type="PIRNR" id="PIRNR017233"/>
    </source>
</evidence>
<dbReference type="PANTHER" id="PTHR12747">
    <property type="entry name" value="ELONGATOR COMPLEX PROTEIN 1"/>
    <property type="match status" value="1"/>
</dbReference>
<dbReference type="PIRSF" id="PIRSF017233">
    <property type="entry name" value="IKAP"/>
    <property type="match status" value="1"/>
</dbReference>
<feature type="domain" description="ELP1 TPR" evidence="9">
    <location>
        <begin position="865"/>
        <end position="1027"/>
    </location>
</feature>
<comment type="similarity">
    <text evidence="2 5">Belongs to the ELP1/IKA1 family.</text>
</comment>
<sequence>MKNLKLFWGFVKKIDLLADCDKFTVQTDINNIVCFFISNGNITFMPFGENKCTSLCSLLDYYKDAIVPEVVSLFYNNVLRSLNIAFSNGDVLSFDLDNQQEGLRCVGIIDSGIKAMEWSPSNEFIVFVTGENSVILMDEFYCQINYISLADCDDSEHAMVNVGWGSKETQFHGSVGKQAANPINDSNTEENVSDNKSIHVSWRGDSTLFAVSYLCEESKFRKIKIFNDQGILQYVGEKLNGLNELLSWRPSGNVIALTQNLPNKKVICFMEKNGLRHGEFTIPTEMKVLELSWNSDSTILCAHCIDERTMSECALLWTSSNYCWSLKQWLNFKYPVVNLIWDTEISSRVYILLVDGTFLCYQWSWVINHSYGIASNDLSTVAVISDCDIKLTPFKKTTIPPPMCGTSIKLPSSILEVMFAPCNKEGMNNVNENSLGANPNNLCVYTSDNRIAFISQADLETKLHSIVDIEWNCPVLECSSPLAMSHWLWLSSFLFLCCVSTTDGKVYLCEIQLRQNKLVIFKTIELDDQVSTISLILDRHEEAVIQLKNGQLLKYTTAEHLSKWNFNLPKPCESLFADGDNIYALSGQYYLFINEKEVANNVTSFFYSRPFLIVTLTQHVLKVLNTTSNDYMNENDKKATHRIERGAKIVITLGDSVILQIPRGNLETIQPRGLILLTAAKMLDNCDYKPLAQLLRRQRIDLNLCVDHNPSLFLLSVTRFVQQIHDPQWLSVFLSELREEDTTKKMYAAYYDQSAPAQLLPNKIERICTAVRSAMSQSNEDKKFFILPILLSYVKTGDLVQALSLANSDKTLNYLTILLDTDTLYEAALGAYDLEKALKIAAKSQKDPKEYVAYLNKLREMEPNYMKYTIDKQLRKYNSALTHIAACKDDSQFEECLTLIKEHTLYSLSLQLFHHDDKRYKEIAGLNGEFLMTKRKYDEAGLMFIRSENINKAIEAYTKAGDWRQCALLGKQCQYSNEDMLKLNNTLFDVLKSQELYKEAADLCRELLKNIDSAVICLVEGRHWLEAIYISETHLRQDLIDNNIIPGVQETANNLLSEIKTHREILEKHSTRLAQVRQDKLNKINNPNFDAMSDIQSETGSVSSFNTSSTGGSRSTRNTRKMQRKMWSLKEGNPREEQALIFELTHSIQTLWKLTSEVRATCLILVRFKLDDKANNLQKSMASILARIEEIKHSVWPPKSINQGQEDNVSQIDAQLNFPPSNCSLPLWDLDMFNT</sequence>
<dbReference type="Pfam" id="PF04762">
    <property type="entry name" value="Beta-prop_ELP1_1st"/>
    <property type="match status" value="1"/>
</dbReference>
<feature type="region of interest" description="Disordered" evidence="6">
    <location>
        <begin position="1099"/>
        <end position="1121"/>
    </location>
</feature>
<proteinExistence type="inferred from homology"/>